<dbReference type="EMBL" id="BONF01000017">
    <property type="protein sequence ID" value="GIF81971.1"/>
    <property type="molecule type" value="Genomic_DNA"/>
</dbReference>
<comment type="caution">
    <text evidence="1">The sequence shown here is derived from an EMBL/GenBank/DDBJ whole genome shotgun (WGS) entry which is preliminary data.</text>
</comment>
<evidence type="ECO:0000313" key="1">
    <source>
        <dbReference type="EMBL" id="GIF81971.1"/>
    </source>
</evidence>
<accession>A0A8J3NJY0</accession>
<proteinExistence type="predicted"/>
<dbReference type="AlphaFoldDB" id="A0A8J3NJY0"/>
<protein>
    <submittedName>
        <fullName evidence="1">Uncharacterized protein</fullName>
    </submittedName>
</protein>
<keyword evidence="2" id="KW-1185">Reference proteome</keyword>
<organism evidence="1 2">
    <name type="scientific">Catellatospora bangladeshensis</name>
    <dbReference type="NCBI Taxonomy" id="310355"/>
    <lineage>
        <taxon>Bacteria</taxon>
        <taxon>Bacillati</taxon>
        <taxon>Actinomycetota</taxon>
        <taxon>Actinomycetes</taxon>
        <taxon>Micromonosporales</taxon>
        <taxon>Micromonosporaceae</taxon>
        <taxon>Catellatospora</taxon>
    </lineage>
</organism>
<sequence>MTLRARSRRLGAWWREAGSAAQLGAVVGVLTALIGGVCAAAQLLGGEDPPAPAASGPATPRLEYAVTLPALENHCTSSWIVPRDVADGTPFDPREVPADGVLGSGSAIEIVAQETTGRTVVLHGLRAQVRSRGPAAPGSRLTHGGCGGTLQQALLRIDLATQAGAAVPRDPAAAAPFPWTVAEHDPAAYSVKIEGTGRVEFVLVLDWSWGGRREQTIIDDAGRPFVVSSAEQATDMCSFQQTWRAGRCE</sequence>
<dbReference type="Proteomes" id="UP000601223">
    <property type="component" value="Unassembled WGS sequence"/>
</dbReference>
<gene>
    <name evidence="1" type="ORF">Cba03nite_33200</name>
</gene>
<name>A0A8J3NJY0_9ACTN</name>
<evidence type="ECO:0000313" key="2">
    <source>
        <dbReference type="Proteomes" id="UP000601223"/>
    </source>
</evidence>
<reference evidence="1 2" key="1">
    <citation type="submission" date="2021-01" db="EMBL/GenBank/DDBJ databases">
        <title>Whole genome shotgun sequence of Catellatospora bangladeshensis NBRC 107357.</title>
        <authorList>
            <person name="Komaki H."/>
            <person name="Tamura T."/>
        </authorList>
    </citation>
    <scope>NUCLEOTIDE SEQUENCE [LARGE SCALE GENOMIC DNA]</scope>
    <source>
        <strain evidence="1 2">NBRC 107357</strain>
    </source>
</reference>
<dbReference type="RefSeq" id="WP_203746694.1">
    <property type="nucleotide sequence ID" value="NZ_BONF01000017.1"/>
</dbReference>